<dbReference type="InterPro" id="IPR039672">
    <property type="entry name" value="MFS_2"/>
</dbReference>
<feature type="transmembrane region" description="Helical" evidence="1">
    <location>
        <begin position="393"/>
        <end position="420"/>
    </location>
</feature>
<feature type="transmembrane region" description="Helical" evidence="1">
    <location>
        <begin position="440"/>
        <end position="463"/>
    </location>
</feature>
<keyword evidence="1" id="KW-1133">Transmembrane helix</keyword>
<dbReference type="Pfam" id="PF13347">
    <property type="entry name" value="MFS_2"/>
    <property type="match status" value="1"/>
</dbReference>
<dbReference type="Proteomes" id="UP000522720">
    <property type="component" value="Unassembled WGS sequence"/>
</dbReference>
<feature type="transmembrane region" description="Helical" evidence="1">
    <location>
        <begin position="249"/>
        <end position="277"/>
    </location>
</feature>
<reference evidence="2 3" key="1">
    <citation type="submission" date="2020-04" db="EMBL/GenBank/DDBJ databases">
        <title>MicrobeNet Type strains.</title>
        <authorList>
            <person name="Nicholson A.C."/>
        </authorList>
    </citation>
    <scope>NUCLEOTIDE SEQUENCE [LARGE SCALE GENOMIC DNA]</scope>
    <source>
        <strain evidence="2 3">CCUG 69612</strain>
    </source>
</reference>
<keyword evidence="1" id="KW-0812">Transmembrane</keyword>
<dbReference type="PANTHER" id="PTHR11328:SF28">
    <property type="entry name" value="MAJOR FACILITATOR SUPERFAMILY DOMAIN-CONTAINING PROTEIN 12"/>
    <property type="match status" value="1"/>
</dbReference>
<gene>
    <name evidence="2" type="ORF">HF992_01005</name>
</gene>
<name>A0A7X6S0K7_9STRE</name>
<evidence type="ECO:0000313" key="3">
    <source>
        <dbReference type="Proteomes" id="UP000522720"/>
    </source>
</evidence>
<feature type="transmembrane region" description="Helical" evidence="1">
    <location>
        <begin position="313"/>
        <end position="336"/>
    </location>
</feature>
<protein>
    <submittedName>
        <fullName evidence="2">MFS transporter</fullName>
    </submittedName>
</protein>
<dbReference type="GO" id="GO:0008643">
    <property type="term" value="P:carbohydrate transport"/>
    <property type="evidence" value="ECO:0007669"/>
    <property type="project" value="InterPro"/>
</dbReference>
<comment type="caution">
    <text evidence="2">The sequence shown here is derived from an EMBL/GenBank/DDBJ whole genome shotgun (WGS) entry which is preliminary data.</text>
</comment>
<dbReference type="SUPFAM" id="SSF103473">
    <property type="entry name" value="MFS general substrate transporter"/>
    <property type="match status" value="1"/>
</dbReference>
<proteinExistence type="predicted"/>
<feature type="transmembrane region" description="Helical" evidence="1">
    <location>
        <begin position="348"/>
        <end position="372"/>
    </location>
</feature>
<dbReference type="GO" id="GO:0015293">
    <property type="term" value="F:symporter activity"/>
    <property type="evidence" value="ECO:0007669"/>
    <property type="project" value="InterPro"/>
</dbReference>
<keyword evidence="1" id="KW-0472">Membrane</keyword>
<dbReference type="PANTHER" id="PTHR11328">
    <property type="entry name" value="MAJOR FACILITATOR SUPERFAMILY DOMAIN-CONTAINING PROTEIN"/>
    <property type="match status" value="1"/>
</dbReference>
<dbReference type="EMBL" id="JAAXPR010000001">
    <property type="protein sequence ID" value="NKZ19445.1"/>
    <property type="molecule type" value="Genomic_DNA"/>
</dbReference>
<sequence>MGQNTVERNEDVAYNRAKLWQIILFAMNNTSTNIYLVAFSFITYLSTGVLGLAAIFVSQLMGYIRIFDGFIDPTIGVIIDKTDTKFGKYRPILVIGNVITAASLFMLLGLSQVSESLRFPLFILILIIHKIGYSLQQTITKAGQVALTNDPKQRPVFNIVDGIATTIMFSGSQMYVSGTLVPKHGGFTPSFFQELFLTVVIISAVLGILAIIGIWEKDHKKYFGLGEKTKETKLGDYWKVIKGNKPLQVLSISAAFVKFVAQLFGDSVVGVMLYGIIFGNYALSGKMSLLLIIPGILVTVGMAQLARRKGLRFAYVTALQAGIIGLVVFGGILYIGKPGMLDFGRLDLYTIAFFVTFVVARYASTAPSSLVLTMGADITDYETSVSGRYLSGMIGTIFSLTDSIASSFAPMVVGFVLAAIGFGKEYPTVETPYSGDLKMALIALFVIIPIVALGFSLFLMRFYNLDSEEMARIQEKIHVMRAAKDTERVQAIAQNVPLSDMDYVDVSQYKVDQFDED</sequence>
<accession>A0A7X6S0K7</accession>
<feature type="transmembrane region" description="Helical" evidence="1">
    <location>
        <begin position="289"/>
        <end position="306"/>
    </location>
</feature>
<feature type="transmembrane region" description="Helical" evidence="1">
    <location>
        <begin position="195"/>
        <end position="215"/>
    </location>
</feature>
<organism evidence="2 3">
    <name type="scientific">Streptococcus ovuberis</name>
    <dbReference type="NCBI Taxonomy" id="1936207"/>
    <lineage>
        <taxon>Bacteria</taxon>
        <taxon>Bacillati</taxon>
        <taxon>Bacillota</taxon>
        <taxon>Bacilli</taxon>
        <taxon>Lactobacillales</taxon>
        <taxon>Streptococcaceae</taxon>
        <taxon>Streptococcus</taxon>
    </lineage>
</organism>
<evidence type="ECO:0000256" key="1">
    <source>
        <dbReference type="SAM" id="Phobius"/>
    </source>
</evidence>
<feature type="transmembrane region" description="Helical" evidence="1">
    <location>
        <begin position="34"/>
        <end position="57"/>
    </location>
</feature>
<feature type="transmembrane region" description="Helical" evidence="1">
    <location>
        <begin position="156"/>
        <end position="175"/>
    </location>
</feature>
<evidence type="ECO:0000313" key="2">
    <source>
        <dbReference type="EMBL" id="NKZ19445.1"/>
    </source>
</evidence>
<dbReference type="RefSeq" id="WP_168548208.1">
    <property type="nucleotide sequence ID" value="NZ_JAAXPR010000001.1"/>
</dbReference>
<dbReference type="GO" id="GO:0005886">
    <property type="term" value="C:plasma membrane"/>
    <property type="evidence" value="ECO:0007669"/>
    <property type="project" value="TreeGrafter"/>
</dbReference>
<dbReference type="AlphaFoldDB" id="A0A7X6S0K7"/>
<feature type="transmembrane region" description="Helical" evidence="1">
    <location>
        <begin position="91"/>
        <end position="111"/>
    </location>
</feature>
<feature type="transmembrane region" description="Helical" evidence="1">
    <location>
        <begin position="117"/>
        <end position="135"/>
    </location>
</feature>
<dbReference type="InterPro" id="IPR036259">
    <property type="entry name" value="MFS_trans_sf"/>
</dbReference>
<keyword evidence="3" id="KW-1185">Reference proteome</keyword>